<keyword evidence="3" id="KW-1185">Reference proteome</keyword>
<proteinExistence type="predicted"/>
<organism evidence="2 3">
    <name type="scientific">Trueperella pecoris</name>
    <dbReference type="NCBI Taxonomy" id="2733571"/>
    <lineage>
        <taxon>Bacteria</taxon>
        <taxon>Bacillati</taxon>
        <taxon>Actinomycetota</taxon>
        <taxon>Actinomycetes</taxon>
        <taxon>Actinomycetales</taxon>
        <taxon>Actinomycetaceae</taxon>
        <taxon>Trueperella</taxon>
    </lineage>
</organism>
<dbReference type="AlphaFoldDB" id="A0A7M1QVM9"/>
<protein>
    <submittedName>
        <fullName evidence="2">Alpha/beta hydrolase</fullName>
    </submittedName>
</protein>
<keyword evidence="2" id="KW-0378">Hydrolase</keyword>
<dbReference type="Pfam" id="PF12146">
    <property type="entry name" value="Hydrolase_4"/>
    <property type="match status" value="1"/>
</dbReference>
<dbReference type="SUPFAM" id="SSF53474">
    <property type="entry name" value="alpha/beta-Hydrolases"/>
    <property type="match status" value="1"/>
</dbReference>
<evidence type="ECO:0000259" key="1">
    <source>
        <dbReference type="Pfam" id="PF12146"/>
    </source>
</evidence>
<name>A0A7M1QVM9_9ACTO</name>
<dbReference type="InterPro" id="IPR022742">
    <property type="entry name" value="Hydrolase_4"/>
</dbReference>
<dbReference type="PANTHER" id="PTHR11614">
    <property type="entry name" value="PHOSPHOLIPASE-RELATED"/>
    <property type="match status" value="1"/>
</dbReference>
<reference evidence="2 3" key="1">
    <citation type="submission" date="2020-10" db="EMBL/GenBank/DDBJ databases">
        <title>Trueperella pecoris sp. nov. isolated from bovine and porcine specimens.</title>
        <authorList>
            <person name="Schoenecker L."/>
            <person name="Schnydrig P."/>
            <person name="Brodard I."/>
            <person name="Thomann A."/>
            <person name="Hemphill A."/>
            <person name="Rodriguez-Campos S."/>
            <person name="Perreten V."/>
            <person name="Jores J."/>
            <person name="Kittl S."/>
        </authorList>
    </citation>
    <scope>NUCLEOTIDE SEQUENCE [LARGE SCALE GENOMIC DNA]</scope>
    <source>
        <strain evidence="2 3">15A0121</strain>
    </source>
</reference>
<sequence length="365" mass="41521">MTWTPDSLGEHFYQRILPLHDDEYGPNRAVLVTHDPARAGAQETRDEVGQAEGEQTASFALLAIHGWNDYFYHYEFAEQITALGGQFYALDLRKYGRAHMEGQMWGYVEDMSTYDEEIHEALDVIYEEHGYDVPIFLYGHSTGGLTATLWADRHPGALAGLILNSPWIEFQGATAVRMMSQPILDTLHRLSPTAVIPQTDNGYYQRLLTGYMSEEERRAWVAEEEAAGRDAVDPFFVEGGWNPDPRYRHVPTFPIRAGWLRAVVKGHERVARGLDIKCPILVLTSTKTYYSEDWDDNMRHADTVLNVDQIWKRIPWLGKVATLAKITDGIHDVLLSRESARKQAYWHIGAFIRTWAGAPNVGQLD</sequence>
<accession>A0A8A5U536</accession>
<evidence type="ECO:0000313" key="3">
    <source>
        <dbReference type="Proteomes" id="UP000595053"/>
    </source>
</evidence>
<dbReference type="GO" id="GO:0016787">
    <property type="term" value="F:hydrolase activity"/>
    <property type="evidence" value="ECO:0007669"/>
    <property type="project" value="UniProtKB-KW"/>
</dbReference>
<dbReference type="RefSeq" id="WP_197551425.1">
    <property type="nucleotide sequence ID" value="NZ_CP063213.1"/>
</dbReference>
<dbReference type="Proteomes" id="UP000595053">
    <property type="component" value="Chromosome"/>
</dbReference>
<accession>A0A7M1QVM9</accession>
<dbReference type="InterPro" id="IPR051044">
    <property type="entry name" value="MAG_DAG_Lipase"/>
</dbReference>
<dbReference type="EMBL" id="CP063213">
    <property type="protein sequence ID" value="QOR45998.1"/>
    <property type="molecule type" value="Genomic_DNA"/>
</dbReference>
<evidence type="ECO:0000313" key="2">
    <source>
        <dbReference type="EMBL" id="QOR45998.1"/>
    </source>
</evidence>
<dbReference type="Gene3D" id="3.40.50.1820">
    <property type="entry name" value="alpha/beta hydrolase"/>
    <property type="match status" value="1"/>
</dbReference>
<dbReference type="InterPro" id="IPR029058">
    <property type="entry name" value="AB_hydrolase_fold"/>
</dbReference>
<gene>
    <name evidence="2" type="ORF">INS88_01890</name>
</gene>
<feature type="domain" description="Serine aminopeptidase S33" evidence="1">
    <location>
        <begin position="60"/>
        <end position="197"/>
    </location>
</feature>